<dbReference type="Pfam" id="PF06969">
    <property type="entry name" value="HemN_C"/>
    <property type="match status" value="1"/>
</dbReference>
<dbReference type="SUPFAM" id="SSF102114">
    <property type="entry name" value="Radical SAM enzymes"/>
    <property type="match status" value="1"/>
</dbReference>
<feature type="binding site" evidence="16">
    <location>
        <position position="55"/>
    </location>
    <ligand>
        <name>[4Fe-4S] cluster</name>
        <dbReference type="ChEBI" id="CHEBI:49883"/>
        <note>4Fe-4S-S-AdoMet</note>
    </ligand>
</feature>
<dbReference type="SMART" id="SM00729">
    <property type="entry name" value="Elp3"/>
    <property type="match status" value="1"/>
</dbReference>
<dbReference type="Pfam" id="PF04055">
    <property type="entry name" value="Radical_SAM"/>
    <property type="match status" value="1"/>
</dbReference>
<evidence type="ECO:0000256" key="1">
    <source>
        <dbReference type="ARBA" id="ARBA00004496"/>
    </source>
</evidence>
<dbReference type="GO" id="GO:0051539">
    <property type="term" value="F:4 iron, 4 sulfur cluster binding"/>
    <property type="evidence" value="ECO:0007669"/>
    <property type="project" value="UniProtKB-KW"/>
</dbReference>
<feature type="binding site" evidence="16">
    <location>
        <position position="52"/>
    </location>
    <ligand>
        <name>[4Fe-4S] cluster</name>
        <dbReference type="ChEBI" id="CHEBI:49883"/>
        <note>4Fe-4S-S-AdoMet</note>
    </ligand>
</feature>
<evidence type="ECO:0000256" key="9">
    <source>
        <dbReference type="ARBA" id="ARBA00023002"/>
    </source>
</evidence>
<keyword evidence="9 14" id="KW-0560">Oxidoreductase</keyword>
<dbReference type="InterPro" id="IPR006638">
    <property type="entry name" value="Elp3/MiaA/NifB-like_rSAM"/>
</dbReference>
<comment type="subunit">
    <text evidence="4">Monomer.</text>
</comment>
<evidence type="ECO:0000256" key="5">
    <source>
        <dbReference type="ARBA" id="ARBA00022485"/>
    </source>
</evidence>
<comment type="subcellular location">
    <subcellularLocation>
        <location evidence="1 14">Cytoplasm</location>
    </subcellularLocation>
</comment>
<evidence type="ECO:0000313" key="19">
    <source>
        <dbReference type="Proteomes" id="UP000181985"/>
    </source>
</evidence>
<dbReference type="InterPro" id="IPR034505">
    <property type="entry name" value="Coproporphyrinogen-III_oxidase"/>
</dbReference>
<evidence type="ECO:0000256" key="16">
    <source>
        <dbReference type="PIRSR" id="PIRSR000167-2"/>
    </source>
</evidence>
<dbReference type="Proteomes" id="UP000181985">
    <property type="component" value="Chromosome"/>
</dbReference>
<keyword evidence="5 14" id="KW-0004">4Fe-4S</keyword>
<dbReference type="SFLD" id="SFLDG01065">
    <property type="entry name" value="anaerobic_coproporphyrinogen-I"/>
    <property type="match status" value="1"/>
</dbReference>
<feature type="domain" description="Radical SAM core" evidence="17">
    <location>
        <begin position="31"/>
        <end position="268"/>
    </location>
</feature>
<proteinExistence type="inferred from homology"/>
<comment type="catalytic activity">
    <reaction evidence="13 14">
        <text>coproporphyrinogen III + 2 S-adenosyl-L-methionine = protoporphyrinogen IX + 2 5'-deoxyadenosine + 2 L-methionine + 2 CO2</text>
        <dbReference type="Rhea" id="RHEA:15425"/>
        <dbReference type="ChEBI" id="CHEBI:16526"/>
        <dbReference type="ChEBI" id="CHEBI:17319"/>
        <dbReference type="ChEBI" id="CHEBI:57307"/>
        <dbReference type="ChEBI" id="CHEBI:57309"/>
        <dbReference type="ChEBI" id="CHEBI:57844"/>
        <dbReference type="ChEBI" id="CHEBI:59789"/>
        <dbReference type="EC" id="1.3.98.3"/>
    </reaction>
</comment>
<dbReference type="InterPro" id="IPR058240">
    <property type="entry name" value="rSAM_sf"/>
</dbReference>
<evidence type="ECO:0000256" key="7">
    <source>
        <dbReference type="ARBA" id="ARBA00022691"/>
    </source>
</evidence>
<keyword evidence="12 14" id="KW-0627">Porphyrin biosynthesis</keyword>
<evidence type="ECO:0000256" key="15">
    <source>
        <dbReference type="PIRSR" id="PIRSR000167-1"/>
    </source>
</evidence>
<organism evidence="18 19">
    <name type="scientific">Halomonas aestuarii</name>
    <dbReference type="NCBI Taxonomy" id="1897729"/>
    <lineage>
        <taxon>Bacteria</taxon>
        <taxon>Pseudomonadati</taxon>
        <taxon>Pseudomonadota</taxon>
        <taxon>Gammaproteobacteria</taxon>
        <taxon>Oceanospirillales</taxon>
        <taxon>Halomonadaceae</taxon>
        <taxon>Halomonas</taxon>
    </lineage>
</organism>
<feature type="binding site" evidence="16">
    <location>
        <position position="48"/>
    </location>
    <ligand>
        <name>[4Fe-4S] cluster</name>
        <dbReference type="ChEBI" id="CHEBI:49883"/>
        <note>4Fe-4S-S-AdoMet</note>
    </ligand>
</feature>
<keyword evidence="8 14" id="KW-0479">Metal-binding</keyword>
<dbReference type="InterPro" id="IPR010723">
    <property type="entry name" value="HemN_C"/>
</dbReference>
<evidence type="ECO:0000256" key="13">
    <source>
        <dbReference type="ARBA" id="ARBA00048321"/>
    </source>
</evidence>
<feature type="binding site" evidence="15">
    <location>
        <position position="134"/>
    </location>
    <ligand>
        <name>S-adenosyl-L-methionine</name>
        <dbReference type="ChEBI" id="CHEBI:59789"/>
        <label>1</label>
    </ligand>
</feature>
<dbReference type="GO" id="GO:0005737">
    <property type="term" value="C:cytoplasm"/>
    <property type="evidence" value="ECO:0007669"/>
    <property type="project" value="UniProtKB-SubCell"/>
</dbReference>
<name>A0A1J0VKL6_9GAMM</name>
<feature type="binding site" evidence="15">
    <location>
        <position position="99"/>
    </location>
    <ligand>
        <name>S-adenosyl-L-methionine</name>
        <dbReference type="ChEBI" id="CHEBI:59789"/>
        <label>1</label>
    </ligand>
</feature>
<comment type="cofactor">
    <cofactor evidence="14 16">
        <name>[4Fe-4S] cluster</name>
        <dbReference type="ChEBI" id="CHEBI:49883"/>
    </cofactor>
    <text evidence="14 16">Binds 1 [4Fe-4S] cluster. The cluster is coordinated with 3 cysteines and an exchangeable S-adenosyl-L-methionine.</text>
</comment>
<accession>A0A1J0VKL6</accession>
<dbReference type="GO" id="GO:0046872">
    <property type="term" value="F:metal ion binding"/>
    <property type="evidence" value="ECO:0007669"/>
    <property type="project" value="UniProtKB-KW"/>
</dbReference>
<dbReference type="UniPathway" id="UPA00251">
    <property type="reaction ID" value="UER00323"/>
</dbReference>
<dbReference type="GO" id="GO:0004109">
    <property type="term" value="F:coproporphyrinogen oxidase activity"/>
    <property type="evidence" value="ECO:0007669"/>
    <property type="project" value="InterPro"/>
</dbReference>
<sequence length="434" mass="48525">MSPTPDYAFYPTTHALGDGIGAEDYRRALEHSNAAARPLSLYVHLPFCQRACFHCARRPVTTSDTRLPEAYLARLDREMVLTRRHLDAGREVRSLQWGGGTPTFLSLSQMSDLIDRLDARFRLAGDRDREYLIEIDPREADVLTLRHLEALGFNRLSLEVLDLDPAVQQAINRLQGPGLTEQLIDEADRLGFHSVNLNLIIGLPRQTREGFTATLEQVIAMAPARLSLFHYQHHPERFPPQRHIRAEELPTAEETLEMLDRALELLAAGGYVHVGRDRFVRGDDRLARQAGRARGRHDLLGLGVTAVSRLEDLHVRNPLTLDAYESALDQGRLPTAVGHRLSLDDRLRRAAIETLMSELSLDLAALGDDFGLDAERHLATPLSRLAGAEGAGLVERRGMRLNVTPTGRLRVRQLATAFDAYLPAPWPWQASPTS</sequence>
<dbReference type="EMBL" id="CP018139">
    <property type="protein sequence ID" value="APE32568.1"/>
    <property type="molecule type" value="Genomic_DNA"/>
</dbReference>
<dbReference type="PIRSF" id="PIRSF000167">
    <property type="entry name" value="HemN"/>
    <property type="match status" value="1"/>
</dbReference>
<dbReference type="PROSITE" id="PS51918">
    <property type="entry name" value="RADICAL_SAM"/>
    <property type="match status" value="1"/>
</dbReference>
<comment type="similarity">
    <text evidence="3 14">Belongs to the anaerobic coproporphyrinogen-III oxidase family.</text>
</comment>
<dbReference type="PANTHER" id="PTHR13932:SF6">
    <property type="entry name" value="OXYGEN-INDEPENDENT COPROPORPHYRINOGEN III OXIDASE"/>
    <property type="match status" value="1"/>
</dbReference>
<evidence type="ECO:0000256" key="12">
    <source>
        <dbReference type="ARBA" id="ARBA00023244"/>
    </source>
</evidence>
<evidence type="ECO:0000256" key="8">
    <source>
        <dbReference type="ARBA" id="ARBA00022723"/>
    </source>
</evidence>
<evidence type="ECO:0000313" key="18">
    <source>
        <dbReference type="EMBL" id="APE32568.1"/>
    </source>
</evidence>
<keyword evidence="19" id="KW-1185">Reference proteome</keyword>
<evidence type="ECO:0000256" key="4">
    <source>
        <dbReference type="ARBA" id="ARBA00011245"/>
    </source>
</evidence>
<dbReference type="CDD" id="cd01335">
    <property type="entry name" value="Radical_SAM"/>
    <property type="match status" value="1"/>
</dbReference>
<keyword evidence="6 14" id="KW-0963">Cytoplasm</keyword>
<dbReference type="Gene3D" id="1.10.10.920">
    <property type="match status" value="1"/>
</dbReference>
<dbReference type="PANTHER" id="PTHR13932">
    <property type="entry name" value="COPROPORPHYRINIGEN III OXIDASE"/>
    <property type="match status" value="1"/>
</dbReference>
<evidence type="ECO:0000259" key="17">
    <source>
        <dbReference type="PROSITE" id="PS51918"/>
    </source>
</evidence>
<evidence type="ECO:0000256" key="10">
    <source>
        <dbReference type="ARBA" id="ARBA00023004"/>
    </source>
</evidence>
<evidence type="ECO:0000256" key="14">
    <source>
        <dbReference type="PIRNR" id="PIRNR000167"/>
    </source>
</evidence>
<evidence type="ECO:0000256" key="6">
    <source>
        <dbReference type="ARBA" id="ARBA00022490"/>
    </source>
</evidence>
<dbReference type="SFLD" id="SFLDS00029">
    <property type="entry name" value="Radical_SAM"/>
    <property type="match status" value="1"/>
</dbReference>
<dbReference type="GO" id="GO:0051989">
    <property type="term" value="F:coproporphyrinogen dehydrogenase activity"/>
    <property type="evidence" value="ECO:0007669"/>
    <property type="project" value="UniProtKB-EC"/>
</dbReference>
<gene>
    <name evidence="18" type="ORF">BOX17_11120</name>
</gene>
<reference evidence="19" key="1">
    <citation type="submission" date="2016-11" db="EMBL/GenBank/DDBJ databases">
        <title>Halolamina sediminis sp. nov., an extremely halophilic archaeon isolated from solar salt.</title>
        <authorList>
            <person name="Koh H.-W."/>
            <person name="Rani S."/>
            <person name="Park S.-J."/>
        </authorList>
    </citation>
    <scope>NUCLEOTIDE SEQUENCE [LARGE SCALE GENOMIC DNA]</scope>
    <source>
        <strain evidence="19">Hb3</strain>
    </source>
</reference>
<protein>
    <recommendedName>
        <fullName evidence="14">Coproporphyrinogen-III oxidase</fullName>
        <ecNumber evidence="14">1.3.98.3</ecNumber>
    </recommendedName>
</protein>
<evidence type="ECO:0000256" key="3">
    <source>
        <dbReference type="ARBA" id="ARBA00005493"/>
    </source>
</evidence>
<dbReference type="GO" id="GO:0006782">
    <property type="term" value="P:protoporphyrinogen IX biosynthetic process"/>
    <property type="evidence" value="ECO:0007669"/>
    <property type="project" value="UniProtKB-UniPathway"/>
</dbReference>
<dbReference type="AlphaFoldDB" id="A0A1J0VKL6"/>
<dbReference type="InterPro" id="IPR004558">
    <property type="entry name" value="Coprogen_oxidase_HemN"/>
</dbReference>
<feature type="binding site" evidence="15">
    <location>
        <begin position="100"/>
        <end position="101"/>
    </location>
    <ligand>
        <name>S-adenosyl-L-methionine</name>
        <dbReference type="ChEBI" id="CHEBI:59789"/>
        <label>2</label>
    </ligand>
</feature>
<dbReference type="NCBIfam" id="TIGR00538">
    <property type="entry name" value="hemN"/>
    <property type="match status" value="1"/>
</dbReference>
<feature type="binding site" evidence="15">
    <location>
        <position position="42"/>
    </location>
    <ligand>
        <name>S-adenosyl-L-methionine</name>
        <dbReference type="ChEBI" id="CHEBI:59789"/>
        <label>1</label>
    </ligand>
</feature>
<keyword evidence="10 14" id="KW-0408">Iron</keyword>
<keyword evidence="11 14" id="KW-0411">Iron-sulfur</keyword>
<keyword evidence="7 14" id="KW-0949">S-adenosyl-L-methionine</keyword>
<evidence type="ECO:0000256" key="11">
    <source>
        <dbReference type="ARBA" id="ARBA00023014"/>
    </source>
</evidence>
<dbReference type="Gene3D" id="3.30.750.200">
    <property type="match status" value="1"/>
</dbReference>
<feature type="binding site" evidence="15">
    <location>
        <position position="173"/>
    </location>
    <ligand>
        <name>S-adenosyl-L-methionine</name>
        <dbReference type="ChEBI" id="CHEBI:59789"/>
        <label>2</label>
    </ligand>
</feature>
<evidence type="ECO:0000256" key="2">
    <source>
        <dbReference type="ARBA" id="ARBA00004785"/>
    </source>
</evidence>
<dbReference type="EC" id="1.3.98.3" evidence="14"/>
<dbReference type="KEGG" id="hsi:BOX17_11120"/>
<comment type="pathway">
    <text evidence="2 14">Porphyrin-containing compound metabolism; protoporphyrin-IX biosynthesis; protoporphyrinogen-IX from coproporphyrinogen-III (AdoMet route): step 1/1.</text>
</comment>
<dbReference type="InterPro" id="IPR007197">
    <property type="entry name" value="rSAM"/>
</dbReference>